<sequence>MKDRIQLSQGAGGKLMDELIKSVIIGNISRRKVGGGIGLDEFDDGATIPYGGVQIAVSSDGHIVDPPFFPGGDIGKLAVCGAINDLAMIGAKPLALTDTIIVEEGCPIEDLSRIVRSMNETAERTETAIIHGDFKVMPKGKLDKIVISTTGIGVVEGKPILDSGLKEGDAVIVTGPIGDHGIAIASLRSGLSFSTSVISDVAPLWEIMRAAMSAGRVTAAKDPTRGGAAMALNEMAERSGVSIWIREEDIPIRQEVVGACEMLGLDPLELTCEGRAIIGVSRECAEDVLQAIRKVPEGRDAMIIGSVRSERPGYVIMETSAGGKRIINPPLGEPTPRIC</sequence>
<dbReference type="PIRSF" id="PIRSF005644">
    <property type="entry name" value="Hdrgns_mtr_HypE"/>
    <property type="match status" value="1"/>
</dbReference>
<dbReference type="SUPFAM" id="SSF55326">
    <property type="entry name" value="PurM N-terminal domain-like"/>
    <property type="match status" value="1"/>
</dbReference>
<evidence type="ECO:0000313" key="5">
    <source>
        <dbReference type="Proteomes" id="UP000288215"/>
    </source>
</evidence>
<name>A0A3S4UFR4_METS7</name>
<dbReference type="GO" id="GO:0051604">
    <property type="term" value="P:protein maturation"/>
    <property type="evidence" value="ECO:0007669"/>
    <property type="project" value="TreeGrafter"/>
</dbReference>
<dbReference type="SUPFAM" id="SSF56042">
    <property type="entry name" value="PurM C-terminal domain-like"/>
    <property type="match status" value="1"/>
</dbReference>
<dbReference type="Pfam" id="PF02769">
    <property type="entry name" value="AIRS_C"/>
    <property type="match status" value="1"/>
</dbReference>
<dbReference type="NCBIfam" id="TIGR02124">
    <property type="entry name" value="hypE"/>
    <property type="match status" value="1"/>
</dbReference>
<reference evidence="4 5" key="1">
    <citation type="submission" date="2018-12" db="EMBL/GenBank/DDBJ databases">
        <title>The complete genome of the methanogenic archaea of the candidate phylum Verstraetearchaeota, obtained from the metagenome of underground thermal water.</title>
        <authorList>
            <person name="Kadnikov V.V."/>
            <person name="Mardanov A.V."/>
            <person name="Beletsky A.V."/>
            <person name="Karnachuk O.V."/>
            <person name="Ravin N.V."/>
        </authorList>
    </citation>
    <scope>NUCLEOTIDE SEQUENCE [LARGE SCALE GENOMIC DNA]</scope>
    <source>
        <strain evidence="4">Ch88</strain>
    </source>
</reference>
<dbReference type="InterPro" id="IPR036676">
    <property type="entry name" value="PurM-like_C_sf"/>
</dbReference>
<dbReference type="Pfam" id="PF00586">
    <property type="entry name" value="AIRS"/>
    <property type="match status" value="1"/>
</dbReference>
<dbReference type="EMBL" id="RXGA01000003">
    <property type="protein sequence ID" value="RWX72894.1"/>
    <property type="molecule type" value="Genomic_DNA"/>
</dbReference>
<dbReference type="Proteomes" id="UP000288215">
    <property type="component" value="Unassembled WGS sequence"/>
</dbReference>
<feature type="domain" description="PurM-like C-terminal" evidence="3">
    <location>
        <begin position="166"/>
        <end position="315"/>
    </location>
</feature>
<evidence type="ECO:0000259" key="3">
    <source>
        <dbReference type="Pfam" id="PF02769"/>
    </source>
</evidence>
<comment type="similarity">
    <text evidence="1">Belongs to the HypE family.</text>
</comment>
<dbReference type="CDD" id="cd02197">
    <property type="entry name" value="HypE"/>
    <property type="match status" value="1"/>
</dbReference>
<accession>A0A3S4UFR4</accession>
<organism evidence="4 5">
    <name type="scientific">Methanosuratincola subterraneus</name>
    <dbReference type="NCBI Taxonomy" id="2593994"/>
    <lineage>
        <taxon>Archaea</taxon>
        <taxon>Thermoproteota</taxon>
        <taxon>Methanosuratincolia</taxon>
        <taxon>Candidatus Methanomethylicales</taxon>
        <taxon>Candidatus Methanomethylicaceae</taxon>
        <taxon>Candidatus Methanosuratincola (ex Vanwonterghem et al. 2016)</taxon>
    </lineage>
</organism>
<evidence type="ECO:0000313" key="4">
    <source>
        <dbReference type="EMBL" id="RWX72894.1"/>
    </source>
</evidence>
<dbReference type="Gene3D" id="3.90.650.10">
    <property type="entry name" value="PurM-like C-terminal domain"/>
    <property type="match status" value="1"/>
</dbReference>
<dbReference type="PANTHER" id="PTHR30303:SF0">
    <property type="entry name" value="CARBAMOYL DEHYDRATASE HYPE"/>
    <property type="match status" value="1"/>
</dbReference>
<evidence type="ECO:0000256" key="1">
    <source>
        <dbReference type="ARBA" id="ARBA00006243"/>
    </source>
</evidence>
<protein>
    <submittedName>
        <fullName evidence="4">[NiFe] hydrogenase metallocenter assembly protein HypE</fullName>
    </submittedName>
</protein>
<feature type="domain" description="PurM-like N-terminal" evidence="2">
    <location>
        <begin position="43"/>
        <end position="155"/>
    </location>
</feature>
<proteinExistence type="inferred from homology"/>
<comment type="caution">
    <text evidence="4">The sequence shown here is derived from an EMBL/GenBank/DDBJ whole genome shotgun (WGS) entry which is preliminary data.</text>
</comment>
<gene>
    <name evidence="4" type="ORF">Metus_0868</name>
</gene>
<dbReference type="InterPro" id="IPR016188">
    <property type="entry name" value="PurM-like_N"/>
</dbReference>
<dbReference type="InterPro" id="IPR011854">
    <property type="entry name" value="HypE"/>
</dbReference>
<dbReference type="InterPro" id="IPR010918">
    <property type="entry name" value="PurM-like_C_dom"/>
</dbReference>
<dbReference type="InterPro" id="IPR036921">
    <property type="entry name" value="PurM-like_N_sf"/>
</dbReference>
<dbReference type="Gene3D" id="3.30.1330.10">
    <property type="entry name" value="PurM-like, N-terminal domain"/>
    <property type="match status" value="1"/>
</dbReference>
<dbReference type="PANTHER" id="PTHR30303">
    <property type="entry name" value="HYDROGENASE ISOENZYMES FORMATION PROTEIN HYPE"/>
    <property type="match status" value="1"/>
</dbReference>
<evidence type="ECO:0000259" key="2">
    <source>
        <dbReference type="Pfam" id="PF00586"/>
    </source>
</evidence>
<dbReference type="AlphaFoldDB" id="A0A3S4UFR4"/>